<evidence type="ECO:0000259" key="3">
    <source>
        <dbReference type="PROSITE" id="PS50102"/>
    </source>
</evidence>
<dbReference type="SUPFAM" id="SSF54928">
    <property type="entry name" value="RNA-binding domain, RBD"/>
    <property type="match status" value="2"/>
</dbReference>
<feature type="domain" description="RRM" evidence="3">
    <location>
        <begin position="112"/>
        <end position="188"/>
    </location>
</feature>
<dbReference type="InterPro" id="IPR000504">
    <property type="entry name" value="RRM_dom"/>
</dbReference>
<evidence type="ECO:0000313" key="4">
    <source>
        <dbReference type="EMBL" id="KAJ3443298.1"/>
    </source>
</evidence>
<comment type="caution">
    <text evidence="4">The sequence shown here is derived from an EMBL/GenBank/DDBJ whole genome shotgun (WGS) entry which is preliminary data.</text>
</comment>
<dbReference type="GO" id="GO:0003723">
    <property type="term" value="F:RNA binding"/>
    <property type="evidence" value="ECO:0007669"/>
    <property type="project" value="UniProtKB-UniRule"/>
</dbReference>
<feature type="region of interest" description="Disordered" evidence="2">
    <location>
        <begin position="389"/>
        <end position="455"/>
    </location>
</feature>
<dbReference type="PROSITE" id="PS50102">
    <property type="entry name" value="RRM"/>
    <property type="match status" value="2"/>
</dbReference>
<evidence type="ECO:0000256" key="1">
    <source>
        <dbReference type="PROSITE-ProRule" id="PRU00176"/>
    </source>
</evidence>
<sequence>MSNQVDPKTYCTVFVTSIDVSVSEEQLIQFFGSCGTIAACKLCGDTNHAKRFAFIEFTSQLEAQKALGLSGSTLGFYSLQVHPSKTAIKNPSYINPNFQYQSSEDQKGTLQQTIYIKNIDSRVTEFQLQGFFEKTCGNINKIVLRGDTRYPTRFGFIEFSNVEAANNALMLTGTIIGEKKLTIVKSTQPIKDRSQFNTQKDKSAFNGQGYTSSDNSDNMIGQQKQMIQQQQNGLDQFKPLQEKQNQQQKLLKQNKTFGYGTNQQQPNNNIDNQPRQLHQNNQQQFHHQQQNNQLQQQQQQLKLLQQQNKQQQFQQKQSNNNINNQPLQLQQNNQQQRNQQQQLNQQFQPQQQTNQLQQQQQQQFQLLQQQQLKQLQQLQQKNQQQFQQQQQQQQQQNKRQQFQQQPNNNINNQPRQLQQNNQQQFHQQQNNQFRQQQSQLQQQQPNNNINNQPRQNLHNNQLQQQLYNNHQQQQLLQQQFQPQQQNNQLQQFQQQQNPENLIPNTQNYALGNQLKQNLNRNERKRENIYRGNNGFFEMKQRNINKSSNN</sequence>
<organism evidence="4 5">
    <name type="scientific">Anaeramoeba flamelloides</name>
    <dbReference type="NCBI Taxonomy" id="1746091"/>
    <lineage>
        <taxon>Eukaryota</taxon>
        <taxon>Metamonada</taxon>
        <taxon>Anaeramoebidae</taxon>
        <taxon>Anaeramoeba</taxon>
    </lineage>
</organism>
<feature type="domain" description="RRM" evidence="3">
    <location>
        <begin position="11"/>
        <end position="86"/>
    </location>
</feature>
<evidence type="ECO:0000313" key="5">
    <source>
        <dbReference type="Proteomes" id="UP001146793"/>
    </source>
</evidence>
<accession>A0AAV7ZSE8</accession>
<dbReference type="EMBL" id="JANTQA010000023">
    <property type="protein sequence ID" value="KAJ3443298.1"/>
    <property type="molecule type" value="Genomic_DNA"/>
</dbReference>
<dbReference type="PANTHER" id="PTHR32343:SF22">
    <property type="entry name" value="LD29830P"/>
    <property type="match status" value="1"/>
</dbReference>
<dbReference type="AlphaFoldDB" id="A0AAV7ZSE8"/>
<feature type="compositionally biased region" description="Basic and acidic residues" evidence="2">
    <location>
        <begin position="192"/>
        <end position="203"/>
    </location>
</feature>
<name>A0AAV7ZSE8_9EUKA</name>
<dbReference type="SMART" id="SM00360">
    <property type="entry name" value="RRM"/>
    <property type="match status" value="2"/>
</dbReference>
<feature type="compositionally biased region" description="Polar residues" evidence="2">
    <location>
        <begin position="205"/>
        <end position="217"/>
    </location>
</feature>
<dbReference type="Gene3D" id="3.30.70.330">
    <property type="match status" value="2"/>
</dbReference>
<proteinExistence type="predicted"/>
<feature type="compositionally biased region" description="Low complexity" evidence="2">
    <location>
        <begin position="262"/>
        <end position="299"/>
    </location>
</feature>
<evidence type="ECO:0000256" key="2">
    <source>
        <dbReference type="SAM" id="MobiDB-lite"/>
    </source>
</evidence>
<dbReference type="InterPro" id="IPR012677">
    <property type="entry name" value="Nucleotide-bd_a/b_plait_sf"/>
</dbReference>
<protein>
    <submittedName>
        <fullName evidence="4">Polyadenylate-binding protein-interacting protein</fullName>
    </submittedName>
</protein>
<dbReference type="Pfam" id="PF00076">
    <property type="entry name" value="RRM_1"/>
    <property type="match status" value="2"/>
</dbReference>
<dbReference type="Proteomes" id="UP001146793">
    <property type="component" value="Unassembled WGS sequence"/>
</dbReference>
<feature type="region of interest" description="Disordered" evidence="2">
    <location>
        <begin position="258"/>
        <end position="299"/>
    </location>
</feature>
<gene>
    <name evidence="4" type="ORF">M0812_09132</name>
</gene>
<dbReference type="InterPro" id="IPR035979">
    <property type="entry name" value="RBD_domain_sf"/>
</dbReference>
<reference evidence="4" key="1">
    <citation type="submission" date="2022-08" db="EMBL/GenBank/DDBJ databases">
        <title>Novel sulphate-reducing endosymbionts in the free-living metamonad Anaeramoeba.</title>
        <authorList>
            <person name="Jerlstrom-Hultqvist J."/>
            <person name="Cepicka I."/>
            <person name="Gallot-Lavallee L."/>
            <person name="Salas-Leiva D."/>
            <person name="Curtis B.A."/>
            <person name="Zahonova K."/>
            <person name="Pipaliya S."/>
            <person name="Dacks J."/>
            <person name="Roger A.J."/>
        </authorList>
    </citation>
    <scope>NUCLEOTIDE SEQUENCE</scope>
    <source>
        <strain evidence="4">Busselton2</strain>
    </source>
</reference>
<feature type="region of interest" description="Disordered" evidence="2">
    <location>
        <begin position="192"/>
        <end position="218"/>
    </location>
</feature>
<dbReference type="PANTHER" id="PTHR32343">
    <property type="entry name" value="SERINE/ARGININE-RICH SPLICING FACTOR"/>
    <property type="match status" value="1"/>
</dbReference>
<keyword evidence="1" id="KW-0694">RNA-binding</keyword>